<sequence length="151" mass="16160">MATQFVLRSTFLLLLTCGLAAAAATPPNAKPGCKADCGNVTSIPYPFGIGPGCYMDDWFEIVCNGTGAFLKRINMEVLQLTISSDESVTDRVLVKSPIIYWNCYNNRSGGTVNLAGSPFVFSSYVNKFTAVGCDNFATMTAIEPMVVGCKS</sequence>
<dbReference type="EMBL" id="JAXUIC010000004">
    <property type="protein sequence ID" value="KAK4594087.1"/>
    <property type="molecule type" value="Genomic_DNA"/>
</dbReference>
<dbReference type="Proteomes" id="UP001324115">
    <property type="component" value="Unassembled WGS sequence"/>
</dbReference>
<evidence type="ECO:0000259" key="4">
    <source>
        <dbReference type="Pfam" id="PF13947"/>
    </source>
</evidence>
<accession>A0AAN7J167</accession>
<evidence type="ECO:0000256" key="3">
    <source>
        <dbReference type="SAM" id="SignalP"/>
    </source>
</evidence>
<dbReference type="AlphaFoldDB" id="A0AAN7J167"/>
<feature type="chain" id="PRO_5042902290" description="Wall-associated receptor kinase galacturonan-binding domain-containing protein" evidence="3">
    <location>
        <begin position="25"/>
        <end position="151"/>
    </location>
</feature>
<evidence type="ECO:0000256" key="1">
    <source>
        <dbReference type="ARBA" id="ARBA00004167"/>
    </source>
</evidence>
<dbReference type="GO" id="GO:0030247">
    <property type="term" value="F:polysaccharide binding"/>
    <property type="evidence" value="ECO:0007669"/>
    <property type="project" value="InterPro"/>
</dbReference>
<comment type="subcellular location">
    <subcellularLocation>
        <location evidence="1">Membrane</location>
        <topology evidence="1">Single-pass membrane protein</topology>
    </subcellularLocation>
</comment>
<feature type="domain" description="Wall-associated receptor kinase galacturonan-binding" evidence="4">
    <location>
        <begin position="33"/>
        <end position="84"/>
    </location>
</feature>
<dbReference type="Pfam" id="PF13947">
    <property type="entry name" value="GUB_WAK_bind"/>
    <property type="match status" value="1"/>
</dbReference>
<dbReference type="GO" id="GO:0016020">
    <property type="term" value="C:membrane"/>
    <property type="evidence" value="ECO:0007669"/>
    <property type="project" value="UniProtKB-SubCell"/>
</dbReference>
<dbReference type="InterPro" id="IPR025287">
    <property type="entry name" value="WAK_GUB"/>
</dbReference>
<organism evidence="5 6">
    <name type="scientific">Quercus rubra</name>
    <name type="common">Northern red oak</name>
    <name type="synonym">Quercus borealis</name>
    <dbReference type="NCBI Taxonomy" id="3512"/>
    <lineage>
        <taxon>Eukaryota</taxon>
        <taxon>Viridiplantae</taxon>
        <taxon>Streptophyta</taxon>
        <taxon>Embryophyta</taxon>
        <taxon>Tracheophyta</taxon>
        <taxon>Spermatophyta</taxon>
        <taxon>Magnoliopsida</taxon>
        <taxon>eudicotyledons</taxon>
        <taxon>Gunneridae</taxon>
        <taxon>Pentapetalae</taxon>
        <taxon>rosids</taxon>
        <taxon>fabids</taxon>
        <taxon>Fagales</taxon>
        <taxon>Fagaceae</taxon>
        <taxon>Quercus</taxon>
    </lineage>
</organism>
<evidence type="ECO:0000313" key="5">
    <source>
        <dbReference type="EMBL" id="KAK4594087.1"/>
    </source>
</evidence>
<feature type="signal peptide" evidence="3">
    <location>
        <begin position="1"/>
        <end position="24"/>
    </location>
</feature>
<name>A0AAN7J167_QUERU</name>
<proteinExistence type="predicted"/>
<reference evidence="5 6" key="1">
    <citation type="journal article" date="2023" name="G3 (Bethesda)">
        <title>A haplotype-resolved chromosome-scale genome for Quercus rubra L. provides insights into the genetics of adaptive traits for red oak species.</title>
        <authorList>
            <person name="Kapoor B."/>
            <person name="Jenkins J."/>
            <person name="Schmutz J."/>
            <person name="Zhebentyayeva T."/>
            <person name="Kuelheim C."/>
            <person name="Coggeshall M."/>
            <person name="Heim C."/>
            <person name="Lasky J.R."/>
            <person name="Leites L."/>
            <person name="Islam-Faridi N."/>
            <person name="Romero-Severson J."/>
            <person name="DeLeo V.L."/>
            <person name="Lucas S.M."/>
            <person name="Lazic D."/>
            <person name="Gailing O."/>
            <person name="Carlson J."/>
            <person name="Staton M."/>
        </authorList>
    </citation>
    <scope>NUCLEOTIDE SEQUENCE [LARGE SCALE GENOMIC DNA]</scope>
    <source>
        <strain evidence="5">Pseudo-F2</strain>
    </source>
</reference>
<keyword evidence="2 3" id="KW-0732">Signal</keyword>
<keyword evidence="6" id="KW-1185">Reference proteome</keyword>
<comment type="caution">
    <text evidence="5">The sequence shown here is derived from an EMBL/GenBank/DDBJ whole genome shotgun (WGS) entry which is preliminary data.</text>
</comment>
<evidence type="ECO:0000256" key="2">
    <source>
        <dbReference type="ARBA" id="ARBA00022729"/>
    </source>
</evidence>
<evidence type="ECO:0000313" key="6">
    <source>
        <dbReference type="Proteomes" id="UP001324115"/>
    </source>
</evidence>
<dbReference type="PANTHER" id="PTHR33491">
    <property type="entry name" value="OSJNBA0016N04.9 PROTEIN"/>
    <property type="match status" value="1"/>
</dbReference>
<gene>
    <name evidence="5" type="ORF">RGQ29_017952</name>
</gene>
<protein>
    <recommendedName>
        <fullName evidence="4">Wall-associated receptor kinase galacturonan-binding domain-containing protein</fullName>
    </recommendedName>
</protein>